<accession>A0A178CIF9</accession>
<evidence type="ECO:0000256" key="3">
    <source>
        <dbReference type="ARBA" id="ARBA00023163"/>
    </source>
</evidence>
<keyword evidence="4" id="KW-0539">Nucleus</keyword>
<dbReference type="EMBL" id="LVCJ01000085">
    <property type="protein sequence ID" value="OAL28845.1"/>
    <property type="molecule type" value="Genomic_DNA"/>
</dbReference>
<dbReference type="SMART" id="SM00066">
    <property type="entry name" value="GAL4"/>
    <property type="match status" value="1"/>
</dbReference>
<dbReference type="PANTHER" id="PTHR47657:SF12">
    <property type="entry name" value="ZN(II)2CYS6 TRANSCRIPTION FACTOR (EUROFUNG)"/>
    <property type="match status" value="1"/>
</dbReference>
<evidence type="ECO:0000256" key="1">
    <source>
        <dbReference type="ARBA" id="ARBA00023015"/>
    </source>
</evidence>
<dbReference type="Pfam" id="PF00172">
    <property type="entry name" value="Zn_clus"/>
    <property type="match status" value="1"/>
</dbReference>
<evidence type="ECO:0000256" key="2">
    <source>
        <dbReference type="ARBA" id="ARBA00023125"/>
    </source>
</evidence>
<evidence type="ECO:0000259" key="6">
    <source>
        <dbReference type="PROSITE" id="PS50048"/>
    </source>
</evidence>
<evidence type="ECO:0000313" key="8">
    <source>
        <dbReference type="Proteomes" id="UP000185904"/>
    </source>
</evidence>
<sequence>MIRRGHVKSKTGCKTCVARRIKCDELRPRCHNCIRASRACIFGPSDQSYPSTLERGGITLATDESHSFLSAVRFYESPTIIAGDESYFCTFLVVERDTQVRLQVLPEDQWLPIAEPNSLFKLAFRFDFVRNVISAHVAGNLAISLNSSAIQEDALYYRSLACRGLNYAISEFSRTNCDAILAASMILSLQQDNWKHWKKLTEGTSAVISAMGPWVRDSEFSPSITDDAFSSFWTQDQQSARQCTIQAGLYIPKSLDCLSSLGMDSLDRLSHCVKPEYELATMLRLLKRGLQNVRDGGTLLSADAKFRTIHALRLGRIPNHFGSLATGDPAYLIAIAHLFAVAVAISMTFSATDLEFFIFIRLKAVMQIHQALTHAPVYPCHSCEALHDATRMLEFPWEVVRTYCQYRKRD</sequence>
<dbReference type="PROSITE" id="PS50048">
    <property type="entry name" value="ZN2_CY6_FUNGAL_2"/>
    <property type="match status" value="1"/>
</dbReference>
<dbReference type="GO" id="GO:0000981">
    <property type="term" value="F:DNA-binding transcription factor activity, RNA polymerase II-specific"/>
    <property type="evidence" value="ECO:0007669"/>
    <property type="project" value="InterPro"/>
</dbReference>
<name>A0A178CIF9_9EURO</name>
<gene>
    <name evidence="7" type="ORF">AYO20_09325</name>
</gene>
<keyword evidence="1" id="KW-0805">Transcription regulation</keyword>
<dbReference type="RefSeq" id="XP_022496388.1">
    <property type="nucleotide sequence ID" value="XM_022647596.1"/>
</dbReference>
<protein>
    <recommendedName>
        <fullName evidence="6">Zn(2)-C6 fungal-type domain-containing protein</fullName>
    </recommendedName>
</protein>
<evidence type="ECO:0000256" key="4">
    <source>
        <dbReference type="ARBA" id="ARBA00023242"/>
    </source>
</evidence>
<evidence type="ECO:0000313" key="7">
    <source>
        <dbReference type="EMBL" id="OAL28845.1"/>
    </source>
</evidence>
<dbReference type="Gene3D" id="4.10.240.10">
    <property type="entry name" value="Zn(2)-C6 fungal-type DNA-binding domain"/>
    <property type="match status" value="1"/>
</dbReference>
<reference evidence="7 8" key="1">
    <citation type="submission" date="2016-03" db="EMBL/GenBank/DDBJ databases">
        <title>The draft genome sequence of Fonsecaea nubica causative agent of cutaneous subcutaneous infection in human host.</title>
        <authorList>
            <person name="Costa F."/>
            <person name="Sybren D.H."/>
            <person name="Raittz R.T."/>
            <person name="Weiss V.A."/>
            <person name="Leao A.C."/>
            <person name="Gomes R."/>
            <person name="De Souza E.M."/>
            <person name="Pedrosa F.O."/>
            <person name="Steffens M.B."/>
            <person name="Bombassaro A."/>
            <person name="Tadra-Sfeir M.Z."/>
            <person name="Moreno L.F."/>
            <person name="Najafzadeh M.J."/>
            <person name="Felipe M.S."/>
            <person name="Teixeira M."/>
            <person name="Sun J."/>
            <person name="Xi L."/>
            <person name="Castro M.A."/>
            <person name="Vicente V.A."/>
        </authorList>
    </citation>
    <scope>NUCLEOTIDE SEQUENCE [LARGE SCALE GENOMIC DNA]</scope>
    <source>
        <strain evidence="7 8">CBS 269.64</strain>
    </source>
</reference>
<dbReference type="InterPro" id="IPR001138">
    <property type="entry name" value="Zn2Cys6_DnaBD"/>
</dbReference>
<feature type="transmembrane region" description="Helical" evidence="5">
    <location>
        <begin position="331"/>
        <end position="360"/>
    </location>
</feature>
<dbReference type="InterPro" id="IPR052400">
    <property type="entry name" value="Zn2-C6_fungal_TF"/>
</dbReference>
<keyword evidence="2" id="KW-0238">DNA-binding</keyword>
<feature type="domain" description="Zn(2)-C6 fungal-type" evidence="6">
    <location>
        <begin position="12"/>
        <end position="42"/>
    </location>
</feature>
<keyword evidence="3" id="KW-0804">Transcription</keyword>
<dbReference type="SUPFAM" id="SSF57701">
    <property type="entry name" value="Zn2/Cys6 DNA-binding domain"/>
    <property type="match status" value="1"/>
</dbReference>
<evidence type="ECO:0000256" key="5">
    <source>
        <dbReference type="SAM" id="Phobius"/>
    </source>
</evidence>
<dbReference type="AlphaFoldDB" id="A0A178CIF9"/>
<dbReference type="GO" id="GO:0003677">
    <property type="term" value="F:DNA binding"/>
    <property type="evidence" value="ECO:0007669"/>
    <property type="project" value="UniProtKB-KW"/>
</dbReference>
<keyword evidence="5" id="KW-1133">Transmembrane helix</keyword>
<proteinExistence type="predicted"/>
<dbReference type="OrthoDB" id="5226580at2759"/>
<dbReference type="CDD" id="cd00067">
    <property type="entry name" value="GAL4"/>
    <property type="match status" value="1"/>
</dbReference>
<dbReference type="GeneID" id="34592724"/>
<dbReference type="GO" id="GO:0008270">
    <property type="term" value="F:zinc ion binding"/>
    <property type="evidence" value="ECO:0007669"/>
    <property type="project" value="InterPro"/>
</dbReference>
<keyword evidence="5" id="KW-0812">Transmembrane</keyword>
<dbReference type="PANTHER" id="PTHR47657">
    <property type="entry name" value="STEROL REGULATORY ELEMENT-BINDING PROTEIN ECM22"/>
    <property type="match status" value="1"/>
</dbReference>
<comment type="caution">
    <text evidence="7">The sequence shown here is derived from an EMBL/GenBank/DDBJ whole genome shotgun (WGS) entry which is preliminary data.</text>
</comment>
<dbReference type="Proteomes" id="UP000185904">
    <property type="component" value="Unassembled WGS sequence"/>
</dbReference>
<keyword evidence="8" id="KW-1185">Reference proteome</keyword>
<organism evidence="7 8">
    <name type="scientific">Fonsecaea nubica</name>
    <dbReference type="NCBI Taxonomy" id="856822"/>
    <lineage>
        <taxon>Eukaryota</taxon>
        <taxon>Fungi</taxon>
        <taxon>Dikarya</taxon>
        <taxon>Ascomycota</taxon>
        <taxon>Pezizomycotina</taxon>
        <taxon>Eurotiomycetes</taxon>
        <taxon>Chaetothyriomycetidae</taxon>
        <taxon>Chaetothyriales</taxon>
        <taxon>Herpotrichiellaceae</taxon>
        <taxon>Fonsecaea</taxon>
    </lineage>
</organism>
<dbReference type="InterPro" id="IPR036864">
    <property type="entry name" value="Zn2-C6_fun-type_DNA-bd_sf"/>
</dbReference>
<keyword evidence="5" id="KW-0472">Membrane</keyword>